<feature type="domain" description="Helicase ATP-binding" evidence="1">
    <location>
        <begin position="27"/>
        <end position="225"/>
    </location>
</feature>
<dbReference type="InterPro" id="IPR006935">
    <property type="entry name" value="Helicase/UvrB_N"/>
</dbReference>
<dbReference type="InterPro" id="IPR014001">
    <property type="entry name" value="Helicase_ATP-bd"/>
</dbReference>
<dbReference type="OrthoDB" id="9804145at2"/>
<accession>A0A0B6TKU9</accession>
<name>A0A0B6TKU9_9CORY</name>
<dbReference type="AlphaFoldDB" id="A0A0B6TKU9"/>
<dbReference type="Pfam" id="PF04851">
    <property type="entry name" value="ResIII"/>
    <property type="match status" value="1"/>
</dbReference>
<keyword evidence="3" id="KW-1185">Reference proteome</keyword>
<dbReference type="GO" id="GO:0005524">
    <property type="term" value="F:ATP binding"/>
    <property type="evidence" value="ECO:0007669"/>
    <property type="project" value="InterPro"/>
</dbReference>
<sequence length="846" mass="93181">MKLDLFDFQHTAARATLEAVTTAFDRYRSAKVTTSIPLIAPTGAGKTVIAAAVLEALVAGSPDYDLAPVSRPVVLWFSHDPELNRQTRERLEAHSEVLNGRVKIIDSHFSAARLDPGHVYLLNAQKLSAGNHLVREKGDNTGYTIYDILDNTLADPDTNLLFVVDEAHQGQREAAAGKDSDTIVSRLINGHGKAPAMPVVLGMSATAERFEQAMRSTSERLPVKAVEVPVEEVQASGLLKDTIVLDTRGEEGRYDLSFVQLGAERLKEVTRAWQQHSRRTGDRVVIPLMVLQLPATPKPDEVAGLMDALITTYPDLHAGSFAHARQTHTEWDLGRYRVPYIAPTSVQHANDVRVLLVQEAVTTGWDCPRAEVLVSLKTAAEHTYITQLIGRLLRTPLARRIDGDDVLNAAFAVLPRFDADTLDSIVQRLEHGSVDAETGEKIPGRDVVLNPVTLTRNEHIEDCDQVVEVLETLPSYRLPGVQRHPLTRMYTLASQLAIDFPDVAPFAEVNAALCRVVDFEIESHREEFDAALHDVLHVDVHTTFVDRMTGQTRSTTRSRRANAAAVDAAYSGAKRVFPELANRYVKYLLVHDSQAPEGLEEGIRQAVATISAAASIRGIVDAVYAAARAQVTTLYEKNRARITTRPELREKYDAIRLMSDRPEPVGLSLPTSLVAGRGSSEVPVPTFAKHLLADSHGQAPVQLNAWEQTVIEAELAHDFTVGWYRNPSSSGRESLGVPWVREDGSEAILRPDFLVFSRSGDDVGVSIIDPHGTHLTDALPKLRGLSAYAKQHGHLYSRIDSIARVGETLRAIDHKDARVQEALVAEQVSVEALFQDERLSNWHSNL</sequence>
<dbReference type="HOGENOM" id="CLU_336726_0_0_11"/>
<evidence type="ECO:0000313" key="2">
    <source>
        <dbReference type="EMBL" id="AJK68593.1"/>
    </source>
</evidence>
<dbReference type="STRING" id="1224162.B840_04870"/>
<dbReference type="InterPro" id="IPR027417">
    <property type="entry name" value="P-loop_NTPase"/>
</dbReference>
<dbReference type="Gene3D" id="3.40.50.300">
    <property type="entry name" value="P-loop containing nucleotide triphosphate hydrolases"/>
    <property type="match status" value="2"/>
</dbReference>
<dbReference type="SMART" id="SM00487">
    <property type="entry name" value="DEXDc"/>
    <property type="match status" value="1"/>
</dbReference>
<protein>
    <recommendedName>
        <fullName evidence="1">Helicase ATP-binding domain-containing protein</fullName>
    </recommendedName>
</protein>
<proteinExistence type="predicted"/>
<dbReference type="KEGG" id="cmq:B840_04870"/>
<dbReference type="Proteomes" id="UP000031928">
    <property type="component" value="Chromosome"/>
</dbReference>
<evidence type="ECO:0000259" key="1">
    <source>
        <dbReference type="PROSITE" id="PS51192"/>
    </source>
</evidence>
<gene>
    <name evidence="2" type="ORF">B840_04870</name>
</gene>
<dbReference type="SUPFAM" id="SSF52540">
    <property type="entry name" value="P-loop containing nucleoside triphosphate hydrolases"/>
    <property type="match status" value="1"/>
</dbReference>
<dbReference type="RefSeq" id="WP_042621199.1">
    <property type="nucleotide sequence ID" value="NZ_CP007790.1"/>
</dbReference>
<dbReference type="EMBL" id="CP007790">
    <property type="protein sequence ID" value="AJK68593.1"/>
    <property type="molecule type" value="Genomic_DNA"/>
</dbReference>
<organism evidence="2 3">
    <name type="scientific">Corynebacterium marinum DSM 44953</name>
    <dbReference type="NCBI Taxonomy" id="1224162"/>
    <lineage>
        <taxon>Bacteria</taxon>
        <taxon>Bacillati</taxon>
        <taxon>Actinomycetota</taxon>
        <taxon>Actinomycetes</taxon>
        <taxon>Mycobacteriales</taxon>
        <taxon>Corynebacteriaceae</taxon>
        <taxon>Corynebacterium</taxon>
    </lineage>
</organism>
<reference evidence="2 3" key="1">
    <citation type="submission" date="2014-05" db="EMBL/GenBank/DDBJ databases">
        <title>Complete genome sequence of Corynebacterium marinum DSM 44953.</title>
        <authorList>
            <person name="Schaffert L."/>
            <person name="Albersmeier A."/>
            <person name="Kalinowski J."/>
            <person name="Ruckert C."/>
        </authorList>
    </citation>
    <scope>NUCLEOTIDE SEQUENCE [LARGE SCALE GENOMIC DNA]</scope>
    <source>
        <strain evidence="2 3">DSM 44953</strain>
    </source>
</reference>
<dbReference type="REBASE" id="102368">
    <property type="entry name" value="Cma44953ORF4875P"/>
</dbReference>
<dbReference type="GO" id="GO:0003677">
    <property type="term" value="F:DNA binding"/>
    <property type="evidence" value="ECO:0007669"/>
    <property type="project" value="InterPro"/>
</dbReference>
<dbReference type="PROSITE" id="PS51192">
    <property type="entry name" value="HELICASE_ATP_BIND_1"/>
    <property type="match status" value="1"/>
</dbReference>
<dbReference type="GO" id="GO:0016787">
    <property type="term" value="F:hydrolase activity"/>
    <property type="evidence" value="ECO:0007669"/>
    <property type="project" value="InterPro"/>
</dbReference>
<evidence type="ECO:0000313" key="3">
    <source>
        <dbReference type="Proteomes" id="UP000031928"/>
    </source>
</evidence>